<sequence>MEFKGRQELVIACEESILTLKNHFIHTSIEFCKHENIFISRERKQAIFEDIFDSLLLLRPDANKLYDELSEIIKDEKIRENYINFAMLGLVLNFNKLPNVQNYVGFFVNAIERMKQTLSKLSTTKELTYDVPNLNTSSFFFENTIDTLSRMKNANKKPEFLNLYDGVNIKNEAEILKVHEDSVVFGVDVMQILAMKQEGSGFILPNEFFPQHIKADIVDFSTINKTVTLANFTRISKMNANLRKHQRVHPNRFTKVALKNQISQLDGNLYDISDGGLSVLSSNIGDFRQGDSLEANFELLMPKTNKIYNVSIKPILITELAYKGCIRYCLQIPQDQSSDIVHEFTTARVEETLEELKAHMDLYK</sequence>
<comment type="caution">
    <text evidence="1">The sequence shown here is derived from an EMBL/GenBank/DDBJ whole genome shotgun (WGS) entry which is preliminary data.</text>
</comment>
<dbReference type="AlphaFoldDB" id="A0ABD4JHE8"/>
<protein>
    <submittedName>
        <fullName evidence="1">PilZ domain-containing protein</fullName>
    </submittedName>
</protein>
<evidence type="ECO:0000313" key="2">
    <source>
        <dbReference type="Proteomes" id="UP001318760"/>
    </source>
</evidence>
<gene>
    <name evidence="1" type="ORF">CCAL12919_03465</name>
</gene>
<reference evidence="1 2" key="1">
    <citation type="submission" date="2020-10" db="EMBL/GenBank/DDBJ databases">
        <title>Campylobacter californiensis sp. nov. isolated from cattle and feral swine in California.</title>
        <authorList>
            <person name="Miller W.G."/>
        </authorList>
    </citation>
    <scope>NUCLEOTIDE SEQUENCE [LARGE SCALE GENOMIC DNA]</scope>
    <source>
        <strain evidence="1 2">RM12919</strain>
    </source>
</reference>
<dbReference type="RefSeq" id="WP_336613396.1">
    <property type="nucleotide sequence ID" value="NZ_JADBHS010000005.1"/>
</dbReference>
<accession>A0ABD4JHE8</accession>
<dbReference type="Proteomes" id="UP001318760">
    <property type="component" value="Unassembled WGS sequence"/>
</dbReference>
<evidence type="ECO:0000313" key="1">
    <source>
        <dbReference type="EMBL" id="MBE2986191.1"/>
    </source>
</evidence>
<proteinExistence type="predicted"/>
<organism evidence="1 2">
    <name type="scientific">Campylobacter californiensis</name>
    <dbReference type="NCBI Taxonomy" id="1032243"/>
    <lineage>
        <taxon>Bacteria</taxon>
        <taxon>Pseudomonadati</taxon>
        <taxon>Campylobacterota</taxon>
        <taxon>Epsilonproteobacteria</taxon>
        <taxon>Campylobacterales</taxon>
        <taxon>Campylobacteraceae</taxon>
        <taxon>Campylobacter</taxon>
    </lineage>
</organism>
<name>A0ABD4JHE8_9BACT</name>
<dbReference type="EMBL" id="JADBHS010000005">
    <property type="protein sequence ID" value="MBE2986191.1"/>
    <property type="molecule type" value="Genomic_DNA"/>
</dbReference>